<evidence type="ECO:0000313" key="3">
    <source>
        <dbReference type="Proteomes" id="UP000016922"/>
    </source>
</evidence>
<gene>
    <name evidence="2" type="ORF">GLAREA_02953</name>
</gene>
<feature type="compositionally biased region" description="Polar residues" evidence="1">
    <location>
        <begin position="486"/>
        <end position="495"/>
    </location>
</feature>
<protein>
    <submittedName>
        <fullName evidence="2">Uncharacterized protein</fullName>
    </submittedName>
</protein>
<accession>S3CPF5</accession>
<feature type="region of interest" description="Disordered" evidence="1">
    <location>
        <begin position="1"/>
        <end position="101"/>
    </location>
</feature>
<dbReference type="OMA" id="EGWSHNF"/>
<feature type="compositionally biased region" description="Polar residues" evidence="1">
    <location>
        <begin position="82"/>
        <end position="93"/>
    </location>
</feature>
<feature type="compositionally biased region" description="Low complexity" evidence="1">
    <location>
        <begin position="322"/>
        <end position="336"/>
    </location>
</feature>
<sequence>MFLLSSAASMHGHEFSPPQESNDIPRRSPLPRRNTTYAESILLKSKPRLGRPLSEQLHRSSEPVVRFQEPESDAMSDDGRSVANSEITVSSTVDGRKRRRRSIRTSTAFQLAHPAPTLTQKQRLLQIRPKLLFQIQRLSADARPIPTIDVVPSTVVVPRLIKKFPRMFRGKGTLGANDVMLLRSEEYSTPDTRSVDEVESDDEGLANRELVAVICALDRGHGGSSGKAEIVLNDGSVWEATPMTNNLYEFVHTDANGNRTTARWVKRNGARKSVDLTEAAINSTNSDDFRFTFSIINPLSRRHPIMASLTPSKLDIPDTYMSVSSSSANAPPTSSSRHFPDEVSTTTDEETTTDRVTCMVDENLRNLIQVTGVWVALRRGLSPYFKYNDPLASICSPSSTSLRGCGRARSMSLTPETFQTSPAMSLAGTLDSKTSLGALGGKLRRSSVRASPASGASSPIERDSMPKRSISTGSAFMQRAAARKVNGNTHSTVVSDSEGENSFGPPKRAMTDGYISSKSSFSNHNGQLHLPGSSSATPPDTPTKPRRQVQSAYIPTSALQHSYTNGQFERHSMDAADNTVVAAAAPQKTKPGKWKSFTNLFKRSRRHAV</sequence>
<dbReference type="Proteomes" id="UP000016922">
    <property type="component" value="Unassembled WGS sequence"/>
</dbReference>
<evidence type="ECO:0000256" key="1">
    <source>
        <dbReference type="SAM" id="MobiDB-lite"/>
    </source>
</evidence>
<dbReference type="eggNOG" id="ENOG502RZFD">
    <property type="taxonomic scope" value="Eukaryota"/>
</dbReference>
<dbReference type="RefSeq" id="XP_008086229.1">
    <property type="nucleotide sequence ID" value="XM_008088038.1"/>
</dbReference>
<feature type="region of interest" description="Disordered" evidence="1">
    <location>
        <begin position="441"/>
        <end position="468"/>
    </location>
</feature>
<feature type="region of interest" description="Disordered" evidence="1">
    <location>
        <begin position="322"/>
        <end position="352"/>
    </location>
</feature>
<dbReference type="AlphaFoldDB" id="S3CPF5"/>
<dbReference type="STRING" id="1116229.S3CPF5"/>
<keyword evidence="3" id="KW-1185">Reference proteome</keyword>
<dbReference type="EMBL" id="KE145370">
    <property type="protein sequence ID" value="EPE27039.1"/>
    <property type="molecule type" value="Genomic_DNA"/>
</dbReference>
<proteinExistence type="predicted"/>
<dbReference type="KEGG" id="glz:GLAREA_02953"/>
<feature type="region of interest" description="Disordered" evidence="1">
    <location>
        <begin position="484"/>
        <end position="550"/>
    </location>
</feature>
<organism evidence="2 3">
    <name type="scientific">Glarea lozoyensis (strain ATCC 20868 / MF5171)</name>
    <dbReference type="NCBI Taxonomy" id="1116229"/>
    <lineage>
        <taxon>Eukaryota</taxon>
        <taxon>Fungi</taxon>
        <taxon>Dikarya</taxon>
        <taxon>Ascomycota</taxon>
        <taxon>Pezizomycotina</taxon>
        <taxon>Leotiomycetes</taxon>
        <taxon>Helotiales</taxon>
        <taxon>Helotiaceae</taxon>
        <taxon>Glarea</taxon>
    </lineage>
</organism>
<reference evidence="2 3" key="1">
    <citation type="journal article" date="2013" name="BMC Genomics">
        <title>Genomics-driven discovery of the pneumocandin biosynthetic gene cluster in the fungus Glarea lozoyensis.</title>
        <authorList>
            <person name="Chen L."/>
            <person name="Yue Q."/>
            <person name="Zhang X."/>
            <person name="Xiang M."/>
            <person name="Wang C."/>
            <person name="Li S."/>
            <person name="Che Y."/>
            <person name="Ortiz-Lopez F.J."/>
            <person name="Bills G.F."/>
            <person name="Liu X."/>
            <person name="An Z."/>
        </authorList>
    </citation>
    <scope>NUCLEOTIDE SEQUENCE [LARGE SCALE GENOMIC DNA]</scope>
    <source>
        <strain evidence="3">ATCC 20868 / MF5171</strain>
    </source>
</reference>
<name>S3CPF5_GLAL2</name>
<dbReference type="OrthoDB" id="5404323at2759"/>
<evidence type="ECO:0000313" key="2">
    <source>
        <dbReference type="EMBL" id="EPE27039.1"/>
    </source>
</evidence>
<dbReference type="GeneID" id="19462009"/>
<dbReference type="HOGENOM" id="CLU_021587_2_0_1"/>
<feature type="compositionally biased region" description="Polar residues" evidence="1">
    <location>
        <begin position="514"/>
        <end position="538"/>
    </location>
</feature>